<dbReference type="GeneID" id="5006394"/>
<evidence type="ECO:0000313" key="1">
    <source>
        <dbReference type="EMBL" id="ABP00654.1"/>
    </source>
</evidence>
<organism evidence="1 2">
    <name type="scientific">Ostreococcus lucimarinus (strain CCE9901)</name>
    <dbReference type="NCBI Taxonomy" id="436017"/>
    <lineage>
        <taxon>Eukaryota</taxon>
        <taxon>Viridiplantae</taxon>
        <taxon>Chlorophyta</taxon>
        <taxon>Mamiellophyceae</taxon>
        <taxon>Mamiellales</taxon>
        <taxon>Bathycoccaceae</taxon>
        <taxon>Ostreococcus</taxon>
    </lineage>
</organism>
<dbReference type="AlphaFoldDB" id="A4SA83"/>
<dbReference type="HOGENOM" id="CLU_2041964_0_0_1"/>
<reference evidence="1 2" key="1">
    <citation type="journal article" date="2007" name="Proc. Natl. Acad. Sci. U.S.A.">
        <title>The tiny eukaryote Ostreococcus provides genomic insights into the paradox of plankton speciation.</title>
        <authorList>
            <person name="Palenik B."/>
            <person name="Grimwood J."/>
            <person name="Aerts A."/>
            <person name="Rouze P."/>
            <person name="Salamov A."/>
            <person name="Putnam N."/>
            <person name="Dupont C."/>
            <person name="Jorgensen R."/>
            <person name="Derelle E."/>
            <person name="Rombauts S."/>
            <person name="Zhou K."/>
            <person name="Otillar R."/>
            <person name="Merchant S.S."/>
            <person name="Podell S."/>
            <person name="Gaasterland T."/>
            <person name="Napoli C."/>
            <person name="Gendler K."/>
            <person name="Manuell A."/>
            <person name="Tai V."/>
            <person name="Vallon O."/>
            <person name="Piganeau G."/>
            <person name="Jancek S."/>
            <person name="Heijde M."/>
            <person name="Jabbari K."/>
            <person name="Bowler C."/>
            <person name="Lohr M."/>
            <person name="Robbens S."/>
            <person name="Werner G."/>
            <person name="Dubchak I."/>
            <person name="Pazour G.J."/>
            <person name="Ren Q."/>
            <person name="Paulsen I."/>
            <person name="Delwiche C."/>
            <person name="Schmutz J."/>
            <person name="Rokhsar D."/>
            <person name="Van de Peer Y."/>
            <person name="Moreau H."/>
            <person name="Grigoriev I.V."/>
        </authorList>
    </citation>
    <scope>NUCLEOTIDE SEQUENCE [LARGE SCALE GENOMIC DNA]</scope>
    <source>
        <strain evidence="1 2">CCE9901</strain>
    </source>
</reference>
<dbReference type="KEGG" id="olu:OSTLU_28468"/>
<evidence type="ECO:0000313" key="2">
    <source>
        <dbReference type="Proteomes" id="UP000001568"/>
    </source>
</evidence>
<dbReference type="RefSeq" id="XP_001422337.1">
    <property type="nucleotide sequence ID" value="XM_001422300.1"/>
</dbReference>
<accession>A4SA83</accession>
<proteinExistence type="predicted"/>
<gene>
    <name evidence="1" type="ORF">OSTLU_28468</name>
</gene>
<dbReference type="EMBL" id="CP000598">
    <property type="protein sequence ID" value="ABP00654.1"/>
    <property type="molecule type" value="Genomic_DNA"/>
</dbReference>
<keyword evidence="2" id="KW-1185">Reference proteome</keyword>
<protein>
    <submittedName>
        <fullName evidence="1">Uncharacterized protein</fullName>
    </submittedName>
</protein>
<sequence length="121" mass="14279">MKRGCMPKFTRWFEHCVTVEFPEKWVGNKIRNSDIFIEYQAWLPAAARGQDSATKVGNKLKDFFKKEKGHRIPMEEDHLRQGRDEKGVYWEIDRDGCFEWLKNNGYTGETELAPAVVWCSY</sequence>
<dbReference type="Gramene" id="ABP00654">
    <property type="protein sequence ID" value="ABP00654"/>
    <property type="gene ID" value="OSTLU_28468"/>
</dbReference>
<name>A4SA83_OSTLU</name>
<dbReference type="Proteomes" id="UP000001568">
    <property type="component" value="Chromosome 18"/>
</dbReference>